<evidence type="ECO:0000256" key="1">
    <source>
        <dbReference type="SAM" id="MobiDB-lite"/>
    </source>
</evidence>
<dbReference type="AlphaFoldDB" id="A0A9P1ECC9"/>
<accession>A0A9P1ECC9</accession>
<comment type="caution">
    <text evidence="2">The sequence shown here is derived from an EMBL/GenBank/DDBJ whole genome shotgun (WGS) entry which is preliminary data.</text>
</comment>
<keyword evidence="3" id="KW-1185">Reference proteome</keyword>
<organism evidence="2 3">
    <name type="scientific">Cuscuta europaea</name>
    <name type="common">European dodder</name>
    <dbReference type="NCBI Taxonomy" id="41803"/>
    <lineage>
        <taxon>Eukaryota</taxon>
        <taxon>Viridiplantae</taxon>
        <taxon>Streptophyta</taxon>
        <taxon>Embryophyta</taxon>
        <taxon>Tracheophyta</taxon>
        <taxon>Spermatophyta</taxon>
        <taxon>Magnoliopsida</taxon>
        <taxon>eudicotyledons</taxon>
        <taxon>Gunneridae</taxon>
        <taxon>Pentapetalae</taxon>
        <taxon>asterids</taxon>
        <taxon>lamiids</taxon>
        <taxon>Solanales</taxon>
        <taxon>Convolvulaceae</taxon>
        <taxon>Cuscuteae</taxon>
        <taxon>Cuscuta</taxon>
        <taxon>Cuscuta subgen. Cuscuta</taxon>
    </lineage>
</organism>
<dbReference type="Proteomes" id="UP001152484">
    <property type="component" value="Unassembled WGS sequence"/>
</dbReference>
<sequence length="150" mass="16749">MSVDSFPEQILPSLQCSRSERFEGGDVGLEEGKTPIWQIVLLAEGLNDRGDLPQLAPRQPGKEMVLCLKLESSEEPIHPLHAGDVNRPVHLLLEPVVRLRGSNVHIRGEMVQAELDVLDGADAETRKHEHHPLRPIREAGNQQREPCPEN</sequence>
<name>A0A9P1ECC9_CUSEU</name>
<reference evidence="2" key="1">
    <citation type="submission" date="2022-07" db="EMBL/GenBank/DDBJ databases">
        <authorList>
            <person name="Macas J."/>
            <person name="Novak P."/>
            <person name="Neumann P."/>
        </authorList>
    </citation>
    <scope>NUCLEOTIDE SEQUENCE</scope>
</reference>
<feature type="region of interest" description="Disordered" evidence="1">
    <location>
        <begin position="124"/>
        <end position="150"/>
    </location>
</feature>
<proteinExistence type="predicted"/>
<evidence type="ECO:0000313" key="3">
    <source>
        <dbReference type="Proteomes" id="UP001152484"/>
    </source>
</evidence>
<dbReference type="EMBL" id="CAMAPE010000035">
    <property type="protein sequence ID" value="CAH9096703.1"/>
    <property type="molecule type" value="Genomic_DNA"/>
</dbReference>
<evidence type="ECO:0000313" key="2">
    <source>
        <dbReference type="EMBL" id="CAH9096703.1"/>
    </source>
</evidence>
<protein>
    <submittedName>
        <fullName evidence="2">Uncharacterized protein</fullName>
    </submittedName>
</protein>
<gene>
    <name evidence="2" type="ORF">CEURO_LOCUS13512</name>
</gene>